<evidence type="ECO:0000313" key="2">
    <source>
        <dbReference type="EMBL" id="EKV26370.1"/>
    </source>
</evidence>
<keyword evidence="3" id="KW-1185">Reference proteome</keyword>
<name>K9GK36_9PROT</name>
<sequence>MRGVLASMGVFLRQGIRPRTPLARAIVPVLLVKVSIVLLAKFFVFDDGRMAVPPDELRQHLSAPATAAPVRDSFGEN</sequence>
<organism evidence="2 3">
    <name type="scientific">Caenispirillum salinarum AK4</name>
    <dbReference type="NCBI Taxonomy" id="1238182"/>
    <lineage>
        <taxon>Bacteria</taxon>
        <taxon>Pseudomonadati</taxon>
        <taxon>Pseudomonadota</taxon>
        <taxon>Alphaproteobacteria</taxon>
        <taxon>Rhodospirillales</taxon>
        <taxon>Novispirillaceae</taxon>
        <taxon>Caenispirillum</taxon>
    </lineage>
</organism>
<dbReference type="EMBL" id="ANHY01000031">
    <property type="protein sequence ID" value="EKV26370.1"/>
    <property type="molecule type" value="Genomic_DNA"/>
</dbReference>
<evidence type="ECO:0000313" key="3">
    <source>
        <dbReference type="Proteomes" id="UP000009881"/>
    </source>
</evidence>
<gene>
    <name evidence="2" type="ORF">C882_2805</name>
</gene>
<keyword evidence="1" id="KW-0812">Transmembrane</keyword>
<feature type="transmembrane region" description="Helical" evidence="1">
    <location>
        <begin position="21"/>
        <end position="44"/>
    </location>
</feature>
<keyword evidence="1" id="KW-1133">Transmembrane helix</keyword>
<proteinExistence type="predicted"/>
<accession>K9GK36</accession>
<dbReference type="AlphaFoldDB" id="K9GK36"/>
<comment type="caution">
    <text evidence="2">The sequence shown here is derived from an EMBL/GenBank/DDBJ whole genome shotgun (WGS) entry which is preliminary data.</text>
</comment>
<reference evidence="2 3" key="1">
    <citation type="journal article" date="2013" name="Genome Announc.">
        <title>Draft Genome Sequence of an Alphaproteobacterium, Caenispirillum salinarum AK4(T), Isolated from a Solar Saltern.</title>
        <authorList>
            <person name="Khatri I."/>
            <person name="Singh A."/>
            <person name="Korpole S."/>
            <person name="Pinnaka A.K."/>
            <person name="Subramanian S."/>
        </authorList>
    </citation>
    <scope>NUCLEOTIDE SEQUENCE [LARGE SCALE GENOMIC DNA]</scope>
    <source>
        <strain evidence="2 3">AK4</strain>
    </source>
</reference>
<dbReference type="Proteomes" id="UP000009881">
    <property type="component" value="Unassembled WGS sequence"/>
</dbReference>
<dbReference type="STRING" id="1238182.C882_2805"/>
<evidence type="ECO:0000256" key="1">
    <source>
        <dbReference type="SAM" id="Phobius"/>
    </source>
</evidence>
<dbReference type="OrthoDB" id="8482045at2"/>
<keyword evidence="1" id="KW-0472">Membrane</keyword>
<dbReference type="RefSeq" id="WP_009542796.1">
    <property type="nucleotide sequence ID" value="NZ_ANHY01000031.1"/>
</dbReference>
<protein>
    <submittedName>
        <fullName evidence="2">Uncharacterized protein</fullName>
    </submittedName>
</protein>